<dbReference type="RefSeq" id="WP_114927219.1">
    <property type="nucleotide sequence ID" value="NZ_CP031229.1"/>
</dbReference>
<accession>A0A345NK96</accession>
<dbReference type="EMBL" id="CP031229">
    <property type="protein sequence ID" value="AXH95454.1"/>
    <property type="molecule type" value="Genomic_DNA"/>
</dbReference>
<protein>
    <submittedName>
        <fullName evidence="1">Uncharacterized protein</fullName>
    </submittedName>
</protein>
<reference evidence="1 2" key="1">
    <citation type="submission" date="2018-07" db="EMBL/GenBank/DDBJ databases">
        <title>Complete genome sequencing of Ornithinimicrobium sp. AMA3305.</title>
        <authorList>
            <person name="Bae J.-W."/>
        </authorList>
    </citation>
    <scope>NUCLEOTIDE SEQUENCE [LARGE SCALE GENOMIC DNA]</scope>
    <source>
        <strain evidence="1 2">AMA3305</strain>
    </source>
</reference>
<evidence type="ECO:0000313" key="2">
    <source>
        <dbReference type="Proteomes" id="UP000253790"/>
    </source>
</evidence>
<proteinExistence type="predicted"/>
<keyword evidence="2" id="KW-1185">Reference proteome</keyword>
<sequence length="126" mass="14171">MSAPQFVIDPQCHGRAAREAAVLRAILWDDPRRRRIWQRRIRRQGDGSQIHQAAVARVLAQWLYDAGEASENDEQLPRRLKDAVSRALSGKVRLPALLKEAVLEAFEVDDATAVLLWDPPEVGRAA</sequence>
<name>A0A345NK96_9MICO</name>
<gene>
    <name evidence="1" type="ORF">DV701_04310</name>
</gene>
<dbReference type="AlphaFoldDB" id="A0A345NK96"/>
<evidence type="ECO:0000313" key="1">
    <source>
        <dbReference type="EMBL" id="AXH95454.1"/>
    </source>
</evidence>
<dbReference type="KEGG" id="orn:DV701_04310"/>
<dbReference type="OrthoDB" id="3205593at2"/>
<organism evidence="1 2">
    <name type="scientific">Ornithinimicrobium avium</name>
    <dbReference type="NCBI Taxonomy" id="2283195"/>
    <lineage>
        <taxon>Bacteria</taxon>
        <taxon>Bacillati</taxon>
        <taxon>Actinomycetota</taxon>
        <taxon>Actinomycetes</taxon>
        <taxon>Micrococcales</taxon>
        <taxon>Ornithinimicrobiaceae</taxon>
        <taxon>Ornithinimicrobium</taxon>
    </lineage>
</organism>
<dbReference type="Proteomes" id="UP000253790">
    <property type="component" value="Chromosome"/>
</dbReference>